<keyword evidence="4" id="KW-1003">Cell membrane</keyword>
<feature type="transmembrane region" description="Helical" evidence="8">
    <location>
        <begin position="406"/>
        <end position="425"/>
    </location>
</feature>
<feature type="transmembrane region" description="Helical" evidence="8">
    <location>
        <begin position="86"/>
        <end position="105"/>
    </location>
</feature>
<feature type="transmembrane region" description="Helical" evidence="8">
    <location>
        <begin position="111"/>
        <end position="132"/>
    </location>
</feature>
<feature type="transmembrane region" description="Helical" evidence="8">
    <location>
        <begin position="232"/>
        <end position="253"/>
    </location>
</feature>
<proteinExistence type="inferred from homology"/>
<dbReference type="GO" id="GO:0005886">
    <property type="term" value="C:plasma membrane"/>
    <property type="evidence" value="ECO:0007669"/>
    <property type="project" value="UniProtKB-SubCell"/>
</dbReference>
<dbReference type="InterPro" id="IPR036259">
    <property type="entry name" value="MFS_trans_sf"/>
</dbReference>
<dbReference type="InterPro" id="IPR020846">
    <property type="entry name" value="MFS_dom"/>
</dbReference>
<feature type="transmembrane region" description="Helical" evidence="8">
    <location>
        <begin position="306"/>
        <end position="326"/>
    </location>
</feature>
<feature type="transmembrane region" description="Helical" evidence="8">
    <location>
        <begin position="363"/>
        <end position="380"/>
    </location>
</feature>
<dbReference type="EMBL" id="PXZH01000007">
    <property type="protein sequence ID" value="RST88613.1"/>
    <property type="molecule type" value="Genomic_DNA"/>
</dbReference>
<gene>
    <name evidence="10" type="ORF">C7P63_09500</name>
</gene>
<evidence type="ECO:0000313" key="11">
    <source>
        <dbReference type="Proteomes" id="UP000277864"/>
    </source>
</evidence>
<dbReference type="Pfam" id="PF07690">
    <property type="entry name" value="MFS_1"/>
    <property type="match status" value="2"/>
</dbReference>
<evidence type="ECO:0000256" key="2">
    <source>
        <dbReference type="ARBA" id="ARBA00008537"/>
    </source>
</evidence>
<feature type="transmembrane region" description="Helical" evidence="8">
    <location>
        <begin position="55"/>
        <end position="74"/>
    </location>
</feature>
<dbReference type="PANTHER" id="PTHR42718">
    <property type="entry name" value="MAJOR FACILITATOR SUPERFAMILY MULTIDRUG TRANSPORTER MFSC"/>
    <property type="match status" value="1"/>
</dbReference>
<dbReference type="NCBIfam" id="TIGR00711">
    <property type="entry name" value="efflux_EmrB"/>
    <property type="match status" value="1"/>
</dbReference>
<dbReference type="InterPro" id="IPR004638">
    <property type="entry name" value="EmrB-like"/>
</dbReference>
<name>A0A429Z4K8_9ENTE</name>
<feature type="transmembrane region" description="Helical" evidence="8">
    <location>
        <begin position="338"/>
        <end position="357"/>
    </location>
</feature>
<accession>A0A429Z4K8</accession>
<feature type="domain" description="Major facilitator superfamily (MFS) profile" evidence="9">
    <location>
        <begin position="20"/>
        <end position="476"/>
    </location>
</feature>
<reference evidence="10 11" key="1">
    <citation type="submission" date="2018-03" db="EMBL/GenBank/DDBJ databases">
        <authorList>
            <person name="Gulvik C.A."/>
        </authorList>
    </citation>
    <scope>NUCLEOTIDE SEQUENCE [LARGE SCALE GENOMIC DNA]</scope>
    <source>
        <strain evidence="10 11">JCM 31581</strain>
    </source>
</reference>
<protein>
    <submittedName>
        <fullName evidence="10">MFS transporter</fullName>
    </submittedName>
</protein>
<comment type="caution">
    <text evidence="10">The sequence shown here is derived from an EMBL/GenBank/DDBJ whole genome shotgun (WGS) entry which is preliminary data.</text>
</comment>
<comment type="similarity">
    <text evidence="2">Belongs to the major facilitator superfamily. EmrB family.</text>
</comment>
<sequence>MATHIDFQQDPAVQKKRWLILFAVGLFTFMATLDGSIVNIALPTMSKELQVPTNQITWVVSIYLMTICTCLPLFGKIGDSVGKIKIFKLGTFIFVIGSFLCGVPHSLTTLLVGRVIQALGASMTMATNIGIITEVFPFHERGRALGLIGTFVSLGSITGPGIGGVLVANMGWSYIFWINVPVGLLAMVLGKYILPQDFSKSGVAIDWLGFISFASFLLPFFASIFLGQEIGFLQPLILGLLAISVLSFVLFYYREKRVAQPLIDFKLFNNQVLTAGLVTAMLVFAANFFMNVVLPFFLQNAHGYDASFAGLLMMVFPLVMVVTAPVSGYFTDKYGPRVLTIIGLAIMTLAQLSFAFIDLKTPLWWFIVSIGLLGLGNGIFQSPNNTIVMSSVSLDQLGVVGSLNGLFRNIGMVIGIALSTTLLYGSMSHRAGYPVTTYLEDHPNYFIYGMHVVYTGAFILCSLAMLLTIYSFKHNRHAK</sequence>
<keyword evidence="11" id="KW-1185">Reference proteome</keyword>
<evidence type="ECO:0000256" key="1">
    <source>
        <dbReference type="ARBA" id="ARBA00004651"/>
    </source>
</evidence>
<organism evidence="10 11">
    <name type="scientific">Vagococcus humatus</name>
    <dbReference type="NCBI Taxonomy" id="1889241"/>
    <lineage>
        <taxon>Bacteria</taxon>
        <taxon>Bacillati</taxon>
        <taxon>Bacillota</taxon>
        <taxon>Bacilli</taxon>
        <taxon>Lactobacillales</taxon>
        <taxon>Enterococcaceae</taxon>
        <taxon>Vagococcus</taxon>
    </lineage>
</organism>
<evidence type="ECO:0000313" key="10">
    <source>
        <dbReference type="EMBL" id="RST88613.1"/>
    </source>
</evidence>
<feature type="transmembrane region" description="Helical" evidence="8">
    <location>
        <begin position="18"/>
        <end position="43"/>
    </location>
</feature>
<feature type="transmembrane region" description="Helical" evidence="8">
    <location>
        <begin position="206"/>
        <end position="226"/>
    </location>
</feature>
<dbReference type="OrthoDB" id="102502at2"/>
<evidence type="ECO:0000259" key="9">
    <source>
        <dbReference type="PROSITE" id="PS50850"/>
    </source>
</evidence>
<feature type="transmembrane region" description="Helical" evidence="8">
    <location>
        <begin position="273"/>
        <end position="294"/>
    </location>
</feature>
<comment type="subcellular location">
    <subcellularLocation>
        <location evidence="1">Cell membrane</location>
        <topology evidence="1">Multi-pass membrane protein</topology>
    </subcellularLocation>
</comment>
<dbReference type="Gene3D" id="1.20.1720.10">
    <property type="entry name" value="Multidrug resistance protein D"/>
    <property type="match status" value="1"/>
</dbReference>
<evidence type="ECO:0000256" key="7">
    <source>
        <dbReference type="ARBA" id="ARBA00023136"/>
    </source>
</evidence>
<dbReference type="PRINTS" id="PR01036">
    <property type="entry name" value="TCRTETB"/>
</dbReference>
<dbReference type="InterPro" id="IPR011701">
    <property type="entry name" value="MFS"/>
</dbReference>
<evidence type="ECO:0000256" key="3">
    <source>
        <dbReference type="ARBA" id="ARBA00022448"/>
    </source>
</evidence>
<dbReference type="GO" id="GO:0022857">
    <property type="term" value="F:transmembrane transporter activity"/>
    <property type="evidence" value="ECO:0007669"/>
    <property type="project" value="InterPro"/>
</dbReference>
<dbReference type="RefSeq" id="WP_125943919.1">
    <property type="nucleotide sequence ID" value="NZ_PXZH01000007.1"/>
</dbReference>
<evidence type="ECO:0000256" key="5">
    <source>
        <dbReference type="ARBA" id="ARBA00022692"/>
    </source>
</evidence>
<dbReference type="Proteomes" id="UP000277864">
    <property type="component" value="Unassembled WGS sequence"/>
</dbReference>
<keyword evidence="3" id="KW-0813">Transport</keyword>
<evidence type="ECO:0000256" key="4">
    <source>
        <dbReference type="ARBA" id="ARBA00022475"/>
    </source>
</evidence>
<keyword evidence="7 8" id="KW-0472">Membrane</keyword>
<feature type="transmembrane region" description="Helical" evidence="8">
    <location>
        <begin position="174"/>
        <end position="194"/>
    </location>
</feature>
<feature type="transmembrane region" description="Helical" evidence="8">
    <location>
        <begin position="144"/>
        <end position="168"/>
    </location>
</feature>
<evidence type="ECO:0000256" key="6">
    <source>
        <dbReference type="ARBA" id="ARBA00022989"/>
    </source>
</evidence>
<dbReference type="CDD" id="cd17321">
    <property type="entry name" value="MFS_MMR_MDR_like"/>
    <property type="match status" value="1"/>
</dbReference>
<dbReference type="SUPFAM" id="SSF103473">
    <property type="entry name" value="MFS general substrate transporter"/>
    <property type="match status" value="1"/>
</dbReference>
<dbReference type="Gene3D" id="1.20.1250.20">
    <property type="entry name" value="MFS general substrate transporter like domains"/>
    <property type="match status" value="1"/>
</dbReference>
<dbReference type="AlphaFoldDB" id="A0A429Z4K8"/>
<dbReference type="PROSITE" id="PS50850">
    <property type="entry name" value="MFS"/>
    <property type="match status" value="1"/>
</dbReference>
<keyword evidence="6 8" id="KW-1133">Transmembrane helix</keyword>
<feature type="transmembrane region" description="Helical" evidence="8">
    <location>
        <begin position="445"/>
        <end position="470"/>
    </location>
</feature>
<evidence type="ECO:0000256" key="8">
    <source>
        <dbReference type="SAM" id="Phobius"/>
    </source>
</evidence>
<keyword evidence="5 8" id="KW-0812">Transmembrane</keyword>
<dbReference type="PANTHER" id="PTHR42718:SF9">
    <property type="entry name" value="MAJOR FACILITATOR SUPERFAMILY MULTIDRUG TRANSPORTER MFSC"/>
    <property type="match status" value="1"/>
</dbReference>